<dbReference type="InterPro" id="IPR056306">
    <property type="entry name" value="Ig-CFAP74_2nd"/>
</dbReference>
<keyword evidence="5" id="KW-1185">Reference proteome</keyword>
<sequence length="965" mass="106293">MGRLVPDDRKATVTPITNQGIQNTLEKMGCSSRSPHRCLLSAKNRKFNKDLEGDVVFSAEAGVFSVPLRCTIKKCDLEVDSQFIDFGTYVVGQTTSRTFTLANKGALAIFFSLDTSAALFGERCRAQLTTQDVARDNQTSSVSTLLEDSQLKHEELPEALLQKQSDDPLPEDIPETCASAREDAQMDQSHSDCSDLTLGKVRDGELGPFESIKLKVIFTPTIPGEARLKFYIKFSDSTIKPIPIHVTGVAVTIPVWVAKPSVDLRICLFDHLYQDIITVQSRASTTLKLTFEVCPELRKHMKILPKTGFIQAQSTFNGQLKFLPRSSLSKDAHKYFDADTGVLEVPVVLQIAGQVKPVQFIVNAIVTTSDLQFDLSEVDFGDCSIYYPVEKSVGLTNLSLLPQEFGFVGVPECIDVQPNDGFGTLLPQETLRFDLIFCPTVDKDYSFQLTCKSEYNRDFRLSCRGTGVHPPLELSHSLVQFGDTAVGDCSSSVLFLTNHEVTKGKVTPVPPRLFSFALPGDCEISISPAAGRLQPGERSPILVTFRPALSDQAIRDEAQRLLQREMSLCEEEMDKKKLEVKCFNEYIVPCFVSDGIPPEEDLQEPPPWSHINTLYLKMWCPAVRPPLVVTSNIPHNTVDFDRVIVGEKVIKRMTIQNICQDSLDYCERLDVYAQTMTLAVVLQGEGVVPAVTCSHQGGILDFGYVLEKESTSQVLKLQNGSLVTVGFRVQLASLCPSLSEDEADSVTGTQNYSGMGVFSVSPAEGSISPEQSVDVVISFQPDHPSVNYRDRLSIKLRNQMDVCVMDLRGAASSHNMYLYGGDPLKAPAESLLPPLISSQFQLTEAAVMGKAPVPILVTLWARYSAGVLIPAVRQLQLGCISSSQFSEKGGEFLWDDVASLQELGFSLQPSKGTIEPGQKHTVSITWTPNRGYKPFEVVQTCVSVWLKGAQTSVYRVTLMALVSNT</sequence>
<dbReference type="AlphaFoldDB" id="A0A5C6MM81"/>
<evidence type="ECO:0000313" key="4">
    <source>
        <dbReference type="EMBL" id="TWW56256.1"/>
    </source>
</evidence>
<accession>A0A5C6MM81</accession>
<dbReference type="Pfam" id="PF24798">
    <property type="entry name" value="Ig-CFAP74_4th"/>
    <property type="match status" value="1"/>
</dbReference>
<dbReference type="Gene3D" id="2.60.40.10">
    <property type="entry name" value="Immunoglobulins"/>
    <property type="match status" value="4"/>
</dbReference>
<dbReference type="InterPro" id="IPR013783">
    <property type="entry name" value="Ig-like_fold"/>
</dbReference>
<feature type="domain" description="CFAP74 second Ig-like" evidence="1">
    <location>
        <begin position="77"/>
        <end position="252"/>
    </location>
</feature>
<dbReference type="Proteomes" id="UP000324091">
    <property type="component" value="Chromosome 8"/>
</dbReference>
<keyword evidence="4" id="KW-0282">Flagellum</keyword>
<evidence type="ECO:0000259" key="3">
    <source>
        <dbReference type="Pfam" id="PF24798"/>
    </source>
</evidence>
<keyword evidence="4" id="KW-0969">Cilium</keyword>
<dbReference type="PANTHER" id="PTHR22538:SF0">
    <property type="entry name" value="CILIA- AND FLAGELLA-ASSOCIATED PROTEIN 74"/>
    <property type="match status" value="1"/>
</dbReference>
<dbReference type="Pfam" id="PF24778">
    <property type="entry name" value="Ig-CFAP74_3rd"/>
    <property type="match status" value="1"/>
</dbReference>
<evidence type="ECO:0000313" key="5">
    <source>
        <dbReference type="Proteomes" id="UP000324091"/>
    </source>
</evidence>
<protein>
    <submittedName>
        <fullName evidence="4">Cilia-and flagella-associated protein 74</fullName>
    </submittedName>
</protein>
<feature type="domain" description="CFAP74 fourth Ig-like" evidence="3">
    <location>
        <begin position="373"/>
        <end position="467"/>
    </location>
</feature>
<keyword evidence="4" id="KW-0966">Cell projection</keyword>
<reference evidence="4 5" key="1">
    <citation type="submission" date="2019-04" db="EMBL/GenBank/DDBJ databases">
        <title>Chromosome genome assembly for Takifugu flavidus.</title>
        <authorList>
            <person name="Xiao S."/>
        </authorList>
    </citation>
    <scope>NUCLEOTIDE SEQUENCE [LARGE SCALE GENOMIC DNA]</scope>
    <source>
        <strain evidence="4">HTHZ2018</strain>
        <tissue evidence="4">Muscle</tissue>
    </source>
</reference>
<dbReference type="PANTHER" id="PTHR22538">
    <property type="entry name" value="CILIA- AND FLAGELLA-ASSOCIATED PROTEIN 74"/>
    <property type="match status" value="1"/>
</dbReference>
<dbReference type="EMBL" id="RHFK02000021">
    <property type="protein sequence ID" value="TWW56256.1"/>
    <property type="molecule type" value="Genomic_DNA"/>
</dbReference>
<name>A0A5C6MM81_9TELE</name>
<comment type="caution">
    <text evidence="4">The sequence shown here is derived from an EMBL/GenBank/DDBJ whole genome shotgun (WGS) entry which is preliminary data.</text>
</comment>
<evidence type="ECO:0000259" key="1">
    <source>
        <dbReference type="Pfam" id="PF24770"/>
    </source>
</evidence>
<proteinExistence type="predicted"/>
<dbReference type="InterPro" id="IPR056307">
    <property type="entry name" value="Ig-CFAP74_3rd"/>
</dbReference>
<organism evidence="4 5">
    <name type="scientific">Takifugu flavidus</name>
    <name type="common">sansaifugu</name>
    <dbReference type="NCBI Taxonomy" id="433684"/>
    <lineage>
        <taxon>Eukaryota</taxon>
        <taxon>Metazoa</taxon>
        <taxon>Chordata</taxon>
        <taxon>Craniata</taxon>
        <taxon>Vertebrata</taxon>
        <taxon>Euteleostomi</taxon>
        <taxon>Actinopterygii</taxon>
        <taxon>Neopterygii</taxon>
        <taxon>Teleostei</taxon>
        <taxon>Neoteleostei</taxon>
        <taxon>Acanthomorphata</taxon>
        <taxon>Eupercaria</taxon>
        <taxon>Tetraodontiformes</taxon>
        <taxon>Tetradontoidea</taxon>
        <taxon>Tetraodontidae</taxon>
        <taxon>Takifugu</taxon>
    </lineage>
</organism>
<evidence type="ECO:0000259" key="2">
    <source>
        <dbReference type="Pfam" id="PF24778"/>
    </source>
</evidence>
<dbReference type="Pfam" id="PF24770">
    <property type="entry name" value="Ig-CFAP74_2"/>
    <property type="match status" value="1"/>
</dbReference>
<feature type="domain" description="CFAP74 third Ig-like" evidence="2">
    <location>
        <begin position="255"/>
        <end position="367"/>
    </location>
</feature>
<gene>
    <name evidence="4" type="ORF">D4764_08G0002430</name>
</gene>
<dbReference type="InterPro" id="IPR056310">
    <property type="entry name" value="Ig-CFAP74_4th"/>
</dbReference>